<dbReference type="NCBIfam" id="NF006830">
    <property type="entry name" value="PRK09355.1"/>
    <property type="match status" value="1"/>
</dbReference>
<evidence type="ECO:0000256" key="9">
    <source>
        <dbReference type="ARBA" id="ARBA00022842"/>
    </source>
</evidence>
<reference evidence="13" key="1">
    <citation type="submission" date="2015-07" db="EMBL/GenBank/DDBJ databases">
        <title>Lactobacillus ginsenosidimutans/EMML 3141/ whole genome sequencing.</title>
        <authorList>
            <person name="Kim M.K."/>
            <person name="Im W.-T."/>
            <person name="Srinivasan S."/>
            <person name="Lee J.-J."/>
        </authorList>
    </citation>
    <scope>NUCLEOTIDE SEQUENCE [LARGE SCALE GENOMIC DNA]</scope>
    <source>
        <strain evidence="13">EMML 3041</strain>
    </source>
</reference>
<dbReference type="GO" id="GO:0004417">
    <property type="term" value="F:hydroxyethylthiazole kinase activity"/>
    <property type="evidence" value="ECO:0007669"/>
    <property type="project" value="UniProtKB-UniRule"/>
</dbReference>
<feature type="binding site" evidence="11">
    <location>
        <position position="41"/>
    </location>
    <ligand>
        <name>substrate</name>
    </ligand>
</feature>
<dbReference type="InterPro" id="IPR000417">
    <property type="entry name" value="Hyethyz_kinase"/>
</dbReference>
<sequence>MKLDLLQKVRTDNPMILNIANSVTQSDVANGISAIGASPLMTNYDAELKTLAQMASGVCINIGTLDERQNELSKDLLKLALDFNKPVVLDPVGIGAVPERLAFVEDLFKVAKPTIIRGNAGEIASLVGVSWSAKGIDSIDEGQTKSVDEIAKACSKKFDCVTVVTGVTDTIATRDLISHTFNGNKIFTTRVGTGDMLSSIIAVFAAVSDGNYFEGAKMACLIFGLAGELVMTETPNIGPAAFSTRLLDQLYTINTEDIKRWGKYDE</sequence>
<dbReference type="STRING" id="1007676.ABM34_06230"/>
<evidence type="ECO:0000256" key="11">
    <source>
        <dbReference type="HAMAP-Rule" id="MF_00228"/>
    </source>
</evidence>
<keyword evidence="4 11" id="KW-0808">Transferase</keyword>
<feature type="binding site" evidence="11">
    <location>
        <position position="165"/>
    </location>
    <ligand>
        <name>ATP</name>
        <dbReference type="ChEBI" id="CHEBI:30616"/>
    </ligand>
</feature>
<dbReference type="Proteomes" id="UP000036106">
    <property type="component" value="Chromosome"/>
</dbReference>
<keyword evidence="7 11" id="KW-0418">Kinase</keyword>
<dbReference type="PIRSF" id="PIRSF000513">
    <property type="entry name" value="Thz_kinase"/>
    <property type="match status" value="1"/>
</dbReference>
<comment type="function">
    <text evidence="11">Catalyzes the phosphorylation of the hydroxyl group of 4-methyl-5-beta-hydroxyethylthiazole (THZ).</text>
</comment>
<feature type="binding site" evidence="11">
    <location>
        <position position="192"/>
    </location>
    <ligand>
        <name>substrate</name>
    </ligand>
</feature>
<evidence type="ECO:0000313" key="12">
    <source>
        <dbReference type="EMBL" id="AKP67172.1"/>
    </source>
</evidence>
<protein>
    <recommendedName>
        <fullName evidence="11">Hydroxyethylthiazole kinase</fullName>
        <ecNumber evidence="11">2.7.1.50</ecNumber>
    </recommendedName>
    <alternativeName>
        <fullName evidence="11">4-methyl-5-beta-hydroxyethylthiazole kinase</fullName>
        <shortName evidence="11">TH kinase</shortName>
        <shortName evidence="11">Thz kinase</shortName>
    </alternativeName>
</protein>
<comment type="cofactor">
    <cofactor evidence="2 11">
        <name>Mg(2+)</name>
        <dbReference type="ChEBI" id="CHEBI:18420"/>
    </cofactor>
</comment>
<dbReference type="GO" id="GO:0009229">
    <property type="term" value="P:thiamine diphosphate biosynthetic process"/>
    <property type="evidence" value="ECO:0007669"/>
    <property type="project" value="UniProtKB-UniRule"/>
</dbReference>
<evidence type="ECO:0000313" key="13">
    <source>
        <dbReference type="Proteomes" id="UP000036106"/>
    </source>
</evidence>
<dbReference type="CDD" id="cd01170">
    <property type="entry name" value="THZ_kinase"/>
    <property type="match status" value="1"/>
</dbReference>
<dbReference type="SUPFAM" id="SSF53613">
    <property type="entry name" value="Ribokinase-like"/>
    <property type="match status" value="1"/>
</dbReference>
<dbReference type="AlphaFoldDB" id="A0A0H4QGW2"/>
<dbReference type="OrthoDB" id="9778146at2"/>
<dbReference type="HAMAP" id="MF_00228">
    <property type="entry name" value="Thz_kinase"/>
    <property type="match status" value="1"/>
</dbReference>
<keyword evidence="10 11" id="KW-0784">Thiamine biosynthesis</keyword>
<dbReference type="GO" id="GO:0005524">
    <property type="term" value="F:ATP binding"/>
    <property type="evidence" value="ECO:0007669"/>
    <property type="project" value="UniProtKB-UniRule"/>
</dbReference>
<dbReference type="PATRIC" id="fig|1007676.4.peg.1238"/>
<evidence type="ECO:0000256" key="6">
    <source>
        <dbReference type="ARBA" id="ARBA00022741"/>
    </source>
</evidence>
<keyword evidence="6 11" id="KW-0547">Nucleotide-binding</keyword>
<feature type="binding site" evidence="11">
    <location>
        <position position="117"/>
    </location>
    <ligand>
        <name>ATP</name>
        <dbReference type="ChEBI" id="CHEBI:30616"/>
    </ligand>
</feature>
<comment type="pathway">
    <text evidence="3 11">Cofactor biosynthesis; thiamine diphosphate biosynthesis; 4-methyl-5-(2-phosphoethyl)-thiazole from 5-(2-hydroxyethyl)-4-methylthiazole: step 1/1.</text>
</comment>
<accession>A0A0H4QGW2</accession>
<proteinExistence type="inferred from homology"/>
<evidence type="ECO:0000256" key="1">
    <source>
        <dbReference type="ARBA" id="ARBA00001771"/>
    </source>
</evidence>
<comment type="catalytic activity">
    <reaction evidence="1 11">
        <text>5-(2-hydroxyethyl)-4-methylthiazole + ATP = 4-methyl-5-(2-phosphooxyethyl)-thiazole + ADP + H(+)</text>
        <dbReference type="Rhea" id="RHEA:24212"/>
        <dbReference type="ChEBI" id="CHEBI:15378"/>
        <dbReference type="ChEBI" id="CHEBI:17957"/>
        <dbReference type="ChEBI" id="CHEBI:30616"/>
        <dbReference type="ChEBI" id="CHEBI:58296"/>
        <dbReference type="ChEBI" id="CHEBI:456216"/>
        <dbReference type="EC" id="2.7.1.50"/>
    </reaction>
</comment>
<keyword evidence="5 11" id="KW-0479">Metal-binding</keyword>
<keyword evidence="9 11" id="KW-0460">Magnesium</keyword>
<dbReference type="Gene3D" id="3.40.1190.20">
    <property type="match status" value="1"/>
</dbReference>
<evidence type="ECO:0000256" key="5">
    <source>
        <dbReference type="ARBA" id="ARBA00022723"/>
    </source>
</evidence>
<dbReference type="RefSeq" id="WP_048704309.1">
    <property type="nucleotide sequence ID" value="NZ_CP012034.1"/>
</dbReference>
<evidence type="ECO:0000256" key="7">
    <source>
        <dbReference type="ARBA" id="ARBA00022777"/>
    </source>
</evidence>
<dbReference type="Pfam" id="PF02110">
    <property type="entry name" value="HK"/>
    <property type="match status" value="1"/>
</dbReference>
<dbReference type="GO" id="GO:0009228">
    <property type="term" value="P:thiamine biosynthetic process"/>
    <property type="evidence" value="ECO:0007669"/>
    <property type="project" value="UniProtKB-KW"/>
</dbReference>
<dbReference type="EMBL" id="CP012034">
    <property type="protein sequence ID" value="AKP67172.1"/>
    <property type="molecule type" value="Genomic_DNA"/>
</dbReference>
<name>A0A0H4QGW2_9LACO</name>
<gene>
    <name evidence="11" type="primary">thiM</name>
    <name evidence="12" type="ORF">ABM34_06230</name>
</gene>
<dbReference type="KEGG" id="lgn:ABM34_06230"/>
<keyword evidence="8 11" id="KW-0067">ATP-binding</keyword>
<evidence type="ECO:0000256" key="10">
    <source>
        <dbReference type="ARBA" id="ARBA00022977"/>
    </source>
</evidence>
<evidence type="ECO:0000256" key="4">
    <source>
        <dbReference type="ARBA" id="ARBA00022679"/>
    </source>
</evidence>
<organism evidence="12 13">
    <name type="scientific">Companilactobacillus ginsenosidimutans</name>
    <dbReference type="NCBI Taxonomy" id="1007676"/>
    <lineage>
        <taxon>Bacteria</taxon>
        <taxon>Bacillati</taxon>
        <taxon>Bacillota</taxon>
        <taxon>Bacilli</taxon>
        <taxon>Lactobacillales</taxon>
        <taxon>Lactobacillaceae</taxon>
        <taxon>Companilactobacillus</taxon>
    </lineage>
</organism>
<dbReference type="InterPro" id="IPR029056">
    <property type="entry name" value="Ribokinase-like"/>
</dbReference>
<dbReference type="UniPathway" id="UPA00060">
    <property type="reaction ID" value="UER00139"/>
</dbReference>
<dbReference type="EC" id="2.7.1.50" evidence="11"/>
<evidence type="ECO:0000256" key="2">
    <source>
        <dbReference type="ARBA" id="ARBA00001946"/>
    </source>
</evidence>
<dbReference type="PRINTS" id="PR01099">
    <property type="entry name" value="HYETHTZKNASE"/>
</dbReference>
<keyword evidence="13" id="KW-1185">Reference proteome</keyword>
<comment type="similarity">
    <text evidence="11">Belongs to the Thz kinase family.</text>
</comment>
<dbReference type="GO" id="GO:0000287">
    <property type="term" value="F:magnesium ion binding"/>
    <property type="evidence" value="ECO:0007669"/>
    <property type="project" value="UniProtKB-UniRule"/>
</dbReference>
<evidence type="ECO:0000256" key="8">
    <source>
        <dbReference type="ARBA" id="ARBA00022840"/>
    </source>
</evidence>
<evidence type="ECO:0000256" key="3">
    <source>
        <dbReference type="ARBA" id="ARBA00004868"/>
    </source>
</evidence>